<reference evidence="1" key="1">
    <citation type="submission" date="2021-04" db="EMBL/GenBank/DDBJ databases">
        <title>Genome sequence of Woronichinia naegeliana from Washington state freshwater lake bloom.</title>
        <authorList>
            <person name="Dreher T.W."/>
        </authorList>
    </citation>
    <scope>NUCLEOTIDE SEQUENCE</scope>
    <source>
        <strain evidence="1">WA131</strain>
    </source>
</reference>
<evidence type="ECO:0000313" key="1">
    <source>
        <dbReference type="EMBL" id="UXE61938.1"/>
    </source>
</evidence>
<dbReference type="AlphaFoldDB" id="A0A977KXX7"/>
<gene>
    <name evidence="1" type="ORF">KA717_03160</name>
</gene>
<sequence length="129" mass="14459">MRDIITGLDGEHYLRSDLDNQWDKTINVGTANRGENFVINGYLGGTNRRGAWDSADRLQFSTEGNIHLELNTDAQVITELVRFDQGIATVVASVEYGDRLSLDLTAGNYGLSFFVEDDLIDYHVRANFL</sequence>
<organism evidence="1">
    <name type="scientific">Woronichinia naegeliana WA131</name>
    <dbReference type="NCBI Taxonomy" id="2824559"/>
    <lineage>
        <taxon>Bacteria</taxon>
        <taxon>Bacillati</taxon>
        <taxon>Cyanobacteriota</taxon>
        <taxon>Cyanophyceae</taxon>
        <taxon>Synechococcales</taxon>
        <taxon>Coelosphaeriaceae</taxon>
        <taxon>Woronichinia</taxon>
    </lineage>
</organism>
<dbReference type="Proteomes" id="UP001065613">
    <property type="component" value="Chromosome"/>
</dbReference>
<proteinExistence type="predicted"/>
<dbReference type="EMBL" id="CP073041">
    <property type="protein sequence ID" value="UXE61938.1"/>
    <property type="molecule type" value="Genomic_DNA"/>
</dbReference>
<accession>A0A977KXX7</accession>
<name>A0A977KXX7_9CYAN</name>
<protein>
    <submittedName>
        <fullName evidence="1">Uncharacterized protein</fullName>
    </submittedName>
</protein>
<dbReference type="KEGG" id="wna:KA717_03160"/>